<feature type="transmembrane region" description="Helical" evidence="1">
    <location>
        <begin position="182"/>
        <end position="215"/>
    </location>
</feature>
<dbReference type="InterPro" id="IPR046062">
    <property type="entry name" value="DUF6020"/>
</dbReference>
<keyword evidence="1" id="KW-0472">Membrane</keyword>
<dbReference type="PATRIC" id="fig|1256908.3.peg.2278"/>
<feature type="transmembrane region" description="Helical" evidence="1">
    <location>
        <begin position="422"/>
        <end position="440"/>
    </location>
</feature>
<feature type="transmembrane region" description="Helical" evidence="1">
    <location>
        <begin position="446"/>
        <end position="466"/>
    </location>
</feature>
<dbReference type="Proteomes" id="UP000016608">
    <property type="component" value="Unassembled WGS sequence"/>
</dbReference>
<feature type="transmembrane region" description="Helical" evidence="1">
    <location>
        <begin position="152"/>
        <end position="170"/>
    </location>
</feature>
<accession>U2PHW6</accession>
<dbReference type="AlphaFoldDB" id="U2PHW6"/>
<gene>
    <name evidence="2" type="ORF">HMPREF0373_02477</name>
</gene>
<dbReference type="GeneID" id="42785250"/>
<dbReference type="HOGENOM" id="CLU_572055_0_0_9"/>
<evidence type="ECO:0000313" key="2">
    <source>
        <dbReference type="EMBL" id="ERK43339.1"/>
    </source>
</evidence>
<reference evidence="2 3" key="1">
    <citation type="submission" date="2013-06" db="EMBL/GenBank/DDBJ databases">
        <authorList>
            <person name="Weinstock G."/>
            <person name="Sodergren E."/>
            <person name="Lobos E.A."/>
            <person name="Fulton L."/>
            <person name="Fulton R."/>
            <person name="Courtney L."/>
            <person name="Fronick C."/>
            <person name="O'Laughlin M."/>
            <person name="Godfrey J."/>
            <person name="Wilson R.M."/>
            <person name="Miner T."/>
            <person name="Farmer C."/>
            <person name="Delehaunty K."/>
            <person name="Cordes M."/>
            <person name="Minx P."/>
            <person name="Tomlinson C."/>
            <person name="Chen J."/>
            <person name="Wollam A."/>
            <person name="Pepin K.H."/>
            <person name="Bhonagiri V."/>
            <person name="Zhang X."/>
            <person name="Warren W."/>
            <person name="Mitreva M."/>
            <person name="Mardis E.R."/>
            <person name="Wilson R.K."/>
        </authorList>
    </citation>
    <scope>NUCLEOTIDE SEQUENCE [LARGE SCALE GENOMIC DNA]</scope>
    <source>
        <strain evidence="2 3">ATCC 29099</strain>
    </source>
</reference>
<protein>
    <recommendedName>
        <fullName evidence="4">Glycosyltransferase RgtA/B/C/D-like domain-containing protein</fullName>
    </recommendedName>
</protein>
<dbReference type="Pfam" id="PF19484">
    <property type="entry name" value="DUF6020"/>
    <property type="match status" value="1"/>
</dbReference>
<organism evidence="2 3">
    <name type="scientific">Eubacterium ramulus ATCC 29099</name>
    <dbReference type="NCBI Taxonomy" id="1256908"/>
    <lineage>
        <taxon>Bacteria</taxon>
        <taxon>Bacillati</taxon>
        <taxon>Bacillota</taxon>
        <taxon>Clostridia</taxon>
        <taxon>Eubacteriales</taxon>
        <taxon>Eubacteriaceae</taxon>
        <taxon>Eubacterium</taxon>
    </lineage>
</organism>
<feature type="transmembrane region" description="Helical" evidence="1">
    <location>
        <begin position="28"/>
        <end position="51"/>
    </location>
</feature>
<name>U2PHW6_EUBRA</name>
<evidence type="ECO:0000313" key="3">
    <source>
        <dbReference type="Proteomes" id="UP000016608"/>
    </source>
</evidence>
<dbReference type="eggNOG" id="ENOG502Z972">
    <property type="taxonomic scope" value="Bacteria"/>
</dbReference>
<evidence type="ECO:0000256" key="1">
    <source>
        <dbReference type="SAM" id="Phobius"/>
    </source>
</evidence>
<feature type="transmembrane region" description="Helical" evidence="1">
    <location>
        <begin position="95"/>
        <end position="119"/>
    </location>
</feature>
<keyword evidence="3" id="KW-1185">Reference proteome</keyword>
<comment type="caution">
    <text evidence="2">The sequence shown here is derived from an EMBL/GenBank/DDBJ whole genome shotgun (WGS) entry which is preliminary data.</text>
</comment>
<proteinExistence type="predicted"/>
<dbReference type="EMBL" id="AWVJ01000149">
    <property type="protein sequence ID" value="ERK43339.1"/>
    <property type="molecule type" value="Genomic_DNA"/>
</dbReference>
<keyword evidence="1" id="KW-1133">Transmembrane helix</keyword>
<evidence type="ECO:0008006" key="4">
    <source>
        <dbReference type="Google" id="ProtNLM"/>
    </source>
</evidence>
<sequence length="477" mass="54769">MSIWIQNIKKKFKSGKKMRMQENSTQKVVKPVFEITIFVIIMIGQLIYWGAFFPGGFNLDAYGQWDQVHGLMKLNNWHPVFTTLCYWVITRIWDNFAFCIFVQLLIFSVSVTVLLYQLYIVNVPKIIIIVIAFCIAINPGISMNNVCLYKDVPFTIVVIWLCIVTIKIYLTKGDWLKQQRNCLLLWILLLAMMLIRHNGIFFVIPFLLTIFFVYSKAMKQGIILAVCLVVSILIIEEPVFQATGVEKHDNVVGEMVGIPMAILANSYVNDYENTPNDVKEYLESIADRSEWQSRYIIGEWDSCKWEFGGIDLLKGEKLNDILRMTKETIINSPKTSFQAFKEATRVVWQVVGKANWNTWVYIEDNDYGIQSNHLGVCEAIVNFILKGSNTLVGTTFCWNIGTVVVTYLLVGIYTIKKRLWEGLCFLIPSLVYDLCTALLLCGSSHRYFYFNGVLVLPVIAVIFCIVKKSTVSNERKV</sequence>
<dbReference type="RefSeq" id="WP_021737636.1">
    <property type="nucleotide sequence ID" value="NZ_KI271077.1"/>
</dbReference>
<keyword evidence="1" id="KW-0812">Transmembrane</keyword>
<feature type="transmembrane region" description="Helical" evidence="1">
    <location>
        <begin position="391"/>
        <end position="410"/>
    </location>
</feature>
<feature type="transmembrane region" description="Helical" evidence="1">
    <location>
        <begin position="126"/>
        <end position="146"/>
    </location>
</feature>